<evidence type="ECO:0000256" key="6">
    <source>
        <dbReference type="ARBA" id="ARBA00023295"/>
    </source>
</evidence>
<keyword evidence="8" id="KW-0812">Transmembrane</keyword>
<comment type="cofactor">
    <cofactor evidence="1">
        <name>Zn(2+)</name>
        <dbReference type="ChEBI" id="CHEBI:29105"/>
    </cofactor>
</comment>
<dbReference type="InterPro" id="IPR011013">
    <property type="entry name" value="Gal_mutarotase_sf_dom"/>
</dbReference>
<keyword evidence="3" id="KW-0479">Metal-binding</keyword>
<feature type="domain" description="Glycoside hydrolase family 38 central" evidence="9">
    <location>
        <begin position="307"/>
        <end position="396"/>
    </location>
</feature>
<dbReference type="GO" id="GO:0046872">
    <property type="term" value="F:metal ion binding"/>
    <property type="evidence" value="ECO:0007669"/>
    <property type="project" value="UniProtKB-KW"/>
</dbReference>
<evidence type="ECO:0000256" key="8">
    <source>
        <dbReference type="SAM" id="Phobius"/>
    </source>
</evidence>
<comment type="similarity">
    <text evidence="2">Belongs to the glycosyl hydrolase 38 family.</text>
</comment>
<proteinExistence type="inferred from homology"/>
<dbReference type="Gene3D" id="3.20.110.10">
    <property type="entry name" value="Glycoside hydrolase 38, N terminal domain"/>
    <property type="match status" value="1"/>
</dbReference>
<dbReference type="InterPro" id="IPR050843">
    <property type="entry name" value="Glycosyl_Hydrlase_38"/>
</dbReference>
<feature type="transmembrane region" description="Helical" evidence="8">
    <location>
        <begin position="1125"/>
        <end position="1145"/>
    </location>
</feature>
<evidence type="ECO:0000256" key="5">
    <source>
        <dbReference type="ARBA" id="ARBA00022833"/>
    </source>
</evidence>
<dbReference type="InterPro" id="IPR011330">
    <property type="entry name" value="Glyco_hydro/deAcase_b/a-brl"/>
</dbReference>
<dbReference type="InterPro" id="IPR028995">
    <property type="entry name" value="Glyco_hydro_57/38_cen_sf"/>
</dbReference>
<keyword evidence="11" id="KW-1185">Reference proteome</keyword>
<evidence type="ECO:0000256" key="2">
    <source>
        <dbReference type="ARBA" id="ARBA00009792"/>
    </source>
</evidence>
<dbReference type="PANTHER" id="PTHR11607">
    <property type="entry name" value="ALPHA-MANNOSIDASE"/>
    <property type="match status" value="1"/>
</dbReference>
<keyword evidence="5" id="KW-0862">Zinc</keyword>
<dbReference type="GO" id="GO:0006013">
    <property type="term" value="P:mannose metabolic process"/>
    <property type="evidence" value="ECO:0007669"/>
    <property type="project" value="InterPro"/>
</dbReference>
<gene>
    <name evidence="10" type="ORF">AB1Y20_023596</name>
</gene>
<dbReference type="SUPFAM" id="SSF88713">
    <property type="entry name" value="Glycoside hydrolase/deacetylase"/>
    <property type="match status" value="1"/>
</dbReference>
<evidence type="ECO:0000256" key="4">
    <source>
        <dbReference type="ARBA" id="ARBA00022801"/>
    </source>
</evidence>
<dbReference type="Gene3D" id="1.20.1270.50">
    <property type="entry name" value="Glycoside hydrolase family 38, central domain"/>
    <property type="match status" value="1"/>
</dbReference>
<dbReference type="Gene3D" id="2.70.98.30">
    <property type="entry name" value="Golgi alpha-mannosidase II, domain 4"/>
    <property type="match status" value="1"/>
</dbReference>
<comment type="caution">
    <text evidence="10">The sequence shown here is derived from an EMBL/GenBank/DDBJ whole genome shotgun (WGS) entry which is preliminary data.</text>
</comment>
<dbReference type="InterPro" id="IPR015341">
    <property type="entry name" value="Glyco_hydro_38_cen"/>
</dbReference>
<dbReference type="InterPro" id="IPR027291">
    <property type="entry name" value="Glyco_hydro_38_N_sf"/>
</dbReference>
<sequence length="1173" mass="126837">MAAATSAPRIIAHVVPHTHTDPGWLATYDEYYPTVRAILDSVTREMLRSPNRTFVWAETCFFARWYADQPSPRRAEVHALVAAGRLEFVGGGWVQHDEALCAFPAILDAMAEGHAWLRETLRLEPRTSWQLDPFGHSASSAGAMLRMGLREQVINRVHFRLKARWKAARHLEFYWRTPGAAAGDALPLAHVLHTHYSSPNGFDFEGDSYNRAASGAAAGFCEMVALRARAYRSEHVMLLVGDDFRWRAAGRVYEAWEQLIREVHTLNASIQVLFSTPSAYFSALRRTAVRLPHFTGDLLPYADGEHTYWTGFFGTRPSLKRLVRRAAAAVHLMEWMHATARAVVGARHGGGVWAAFGGAWFELLVESRRAVAIGQHHDAITGTSMPRVIDDFSRRLSAAIEGAHRLAACAAALLLSPLLSAEEAVHLGSNVSQPIGRQAEWRVVEADAAAEQARRPCVASLIACPSPPGRLAAAPAGSRGVHSLRHLQQRAVHQARHWFPRAPMAWRVYSSPPSRTREYPLTTCESCRCESIAVPLPATPRDLHTEHGVSIGLTVVLHHQTANGSEAPASARHRVGHFHACVPPMGWTTVFSSPTRGGHAEASVEARERSSGGGPSAGGEGGEAAPLVLEQGCLAADLAATSGMLRGLRSSCGGGARELRLVVDIMGYRAFKSGAYIMRTMPGANGDEEAHSLFHPQQIVEHRSAAFAQVTSRLLTRRGPLSPATVRTRLHAAGSYARSVPVVELDVRLHAPPNTEVVLRLSTSLTRGDVLLTYDGMATRQRRRDANASSVASGFFPTAVGFELRQPPRDQLRVLCDRAVGVRRVSAGVVENDNRGLQAPAWDPTEGRLTLLLLWGGGARADADATRLAFGLQAPLLILRAGPAAASPLAWARRHVASFAAVSREAAEPLMLWPRSERNDSPSVLLRVQAQCATASSTACGGAAIIRSLESMVSQPFQLRGLHEVGLSGGTLPVYSEGDRSTLIGEELPQGAAAGMADQEAQNSDEAGVFISDAALQFERKRAFARRVLRGGDGVPPSDSEPNADASVESGFLEARAFRSVGVLACDFVARVDAGGKAAMGLPLIVDASVPRLENSLDLGARLDVKWHAGTRLWVHPFWEVRDQLLLLLVGSCLFLAFLAARSYAGLTRRRSNGRVTRGGMVPRATHTVGHSA</sequence>
<accession>A0AB34JE54</accession>
<feature type="compositionally biased region" description="Gly residues" evidence="7">
    <location>
        <begin position="611"/>
        <end position="622"/>
    </location>
</feature>
<dbReference type="EMBL" id="JBGBPQ010000009">
    <property type="protein sequence ID" value="KAL1520124.1"/>
    <property type="molecule type" value="Genomic_DNA"/>
</dbReference>
<dbReference type="GO" id="GO:0004559">
    <property type="term" value="F:alpha-mannosidase activity"/>
    <property type="evidence" value="ECO:0007669"/>
    <property type="project" value="InterPro"/>
</dbReference>
<evidence type="ECO:0000313" key="10">
    <source>
        <dbReference type="EMBL" id="KAL1520124.1"/>
    </source>
</evidence>
<protein>
    <recommendedName>
        <fullName evidence="9">Glycoside hydrolase family 38 central domain-containing protein</fullName>
    </recommendedName>
</protein>
<dbReference type="AlphaFoldDB" id="A0AB34JE54"/>
<dbReference type="InterPro" id="IPR000602">
    <property type="entry name" value="Glyco_hydro_38_N"/>
</dbReference>
<organism evidence="10 11">
    <name type="scientific">Prymnesium parvum</name>
    <name type="common">Toxic golden alga</name>
    <dbReference type="NCBI Taxonomy" id="97485"/>
    <lineage>
        <taxon>Eukaryota</taxon>
        <taxon>Haptista</taxon>
        <taxon>Haptophyta</taxon>
        <taxon>Prymnesiophyceae</taxon>
        <taxon>Prymnesiales</taxon>
        <taxon>Prymnesiaceae</taxon>
        <taxon>Prymnesium</taxon>
    </lineage>
</organism>
<keyword evidence="4" id="KW-0378">Hydrolase</keyword>
<feature type="region of interest" description="Disordered" evidence="7">
    <location>
        <begin position="592"/>
        <end position="623"/>
    </location>
</feature>
<keyword evidence="6" id="KW-0326">Glycosidase</keyword>
<evidence type="ECO:0000256" key="1">
    <source>
        <dbReference type="ARBA" id="ARBA00001947"/>
    </source>
</evidence>
<reference evidence="10 11" key="1">
    <citation type="journal article" date="2024" name="Science">
        <title>Giant polyketide synthase enzymes in the biosynthesis of giant marine polyether toxins.</title>
        <authorList>
            <person name="Fallon T.R."/>
            <person name="Shende V.V."/>
            <person name="Wierzbicki I.H."/>
            <person name="Pendleton A.L."/>
            <person name="Watervoot N.F."/>
            <person name="Auber R.P."/>
            <person name="Gonzalez D.J."/>
            <person name="Wisecaver J.H."/>
            <person name="Moore B.S."/>
        </authorList>
    </citation>
    <scope>NUCLEOTIDE SEQUENCE [LARGE SCALE GENOMIC DNA]</scope>
    <source>
        <strain evidence="10 11">12B1</strain>
    </source>
</reference>
<evidence type="ECO:0000259" key="9">
    <source>
        <dbReference type="SMART" id="SM00872"/>
    </source>
</evidence>
<dbReference type="Proteomes" id="UP001515480">
    <property type="component" value="Unassembled WGS sequence"/>
</dbReference>
<name>A0AB34JE54_PRYPA</name>
<dbReference type="Pfam" id="PF09261">
    <property type="entry name" value="Alpha-mann_mid"/>
    <property type="match status" value="1"/>
</dbReference>
<dbReference type="CDD" id="cd00451">
    <property type="entry name" value="GH38N_AMII_euk"/>
    <property type="match status" value="1"/>
</dbReference>
<dbReference type="GO" id="GO:0030246">
    <property type="term" value="F:carbohydrate binding"/>
    <property type="evidence" value="ECO:0007669"/>
    <property type="project" value="InterPro"/>
</dbReference>
<dbReference type="SUPFAM" id="SSF88688">
    <property type="entry name" value="Families 57/38 glycoside transferase middle domain"/>
    <property type="match status" value="1"/>
</dbReference>
<feature type="compositionally biased region" description="Basic and acidic residues" evidence="7">
    <location>
        <begin position="598"/>
        <end position="610"/>
    </location>
</feature>
<evidence type="ECO:0000256" key="7">
    <source>
        <dbReference type="SAM" id="MobiDB-lite"/>
    </source>
</evidence>
<dbReference type="Pfam" id="PF01074">
    <property type="entry name" value="Glyco_hydro_38N"/>
    <property type="match status" value="1"/>
</dbReference>
<evidence type="ECO:0000256" key="3">
    <source>
        <dbReference type="ARBA" id="ARBA00022723"/>
    </source>
</evidence>
<dbReference type="InterPro" id="IPR037094">
    <property type="entry name" value="Glyco_hydro_38_cen_sf"/>
</dbReference>
<dbReference type="SMART" id="SM00872">
    <property type="entry name" value="Alpha-mann_mid"/>
    <property type="match status" value="1"/>
</dbReference>
<dbReference type="SUPFAM" id="SSF74650">
    <property type="entry name" value="Galactose mutarotase-like"/>
    <property type="match status" value="1"/>
</dbReference>
<keyword evidence="8" id="KW-1133">Transmembrane helix</keyword>
<dbReference type="PANTHER" id="PTHR11607:SF3">
    <property type="entry name" value="LYSOSOMAL ALPHA-MANNOSIDASE"/>
    <property type="match status" value="1"/>
</dbReference>
<keyword evidence="8" id="KW-0472">Membrane</keyword>
<evidence type="ECO:0000313" key="11">
    <source>
        <dbReference type="Proteomes" id="UP001515480"/>
    </source>
</evidence>